<organism evidence="1 2">
    <name type="scientific">Brassica carinata</name>
    <name type="common">Ethiopian mustard</name>
    <name type="synonym">Abyssinian cabbage</name>
    <dbReference type="NCBI Taxonomy" id="52824"/>
    <lineage>
        <taxon>Eukaryota</taxon>
        <taxon>Viridiplantae</taxon>
        <taxon>Streptophyta</taxon>
        <taxon>Embryophyta</taxon>
        <taxon>Tracheophyta</taxon>
        <taxon>Spermatophyta</taxon>
        <taxon>Magnoliopsida</taxon>
        <taxon>eudicotyledons</taxon>
        <taxon>Gunneridae</taxon>
        <taxon>Pentapetalae</taxon>
        <taxon>rosids</taxon>
        <taxon>malvids</taxon>
        <taxon>Brassicales</taxon>
        <taxon>Brassicaceae</taxon>
        <taxon>Brassiceae</taxon>
        <taxon>Brassica</taxon>
    </lineage>
</organism>
<dbReference type="Proteomes" id="UP000886595">
    <property type="component" value="Unassembled WGS sequence"/>
</dbReference>
<comment type="caution">
    <text evidence="1">The sequence shown here is derived from an EMBL/GenBank/DDBJ whole genome shotgun (WGS) entry which is preliminary data.</text>
</comment>
<sequence>MQEINLPLKVFAAGEEPTGERISHHDNALDEAHASGGVDQCKAITPCVLAEAAKQLAFNFYDTFSKKQS</sequence>
<protein>
    <submittedName>
        <fullName evidence="1">Uncharacterized protein</fullName>
    </submittedName>
</protein>
<accession>A0A8X7QWJ1</accession>
<gene>
    <name evidence="1" type="ORF">Bca52824_058565</name>
</gene>
<evidence type="ECO:0000313" key="1">
    <source>
        <dbReference type="EMBL" id="KAG2276010.1"/>
    </source>
</evidence>
<reference evidence="1 2" key="1">
    <citation type="submission" date="2020-02" db="EMBL/GenBank/DDBJ databases">
        <authorList>
            <person name="Ma Q."/>
            <person name="Huang Y."/>
            <person name="Song X."/>
            <person name="Pei D."/>
        </authorList>
    </citation>
    <scope>NUCLEOTIDE SEQUENCE [LARGE SCALE GENOMIC DNA]</scope>
    <source>
        <strain evidence="1">Sxm20200214</strain>
        <tissue evidence="1">Leaf</tissue>
    </source>
</reference>
<dbReference type="AlphaFoldDB" id="A0A8X7QWJ1"/>
<dbReference type="EMBL" id="JAAMPC010000012">
    <property type="protein sequence ID" value="KAG2276010.1"/>
    <property type="molecule type" value="Genomic_DNA"/>
</dbReference>
<proteinExistence type="predicted"/>
<name>A0A8X7QWJ1_BRACI</name>
<keyword evidence="2" id="KW-1185">Reference proteome</keyword>
<evidence type="ECO:0000313" key="2">
    <source>
        <dbReference type="Proteomes" id="UP000886595"/>
    </source>
</evidence>